<protein>
    <submittedName>
        <fullName evidence="3">Uncharacterized protein LOC106462321 isoform X1</fullName>
    </submittedName>
</protein>
<dbReference type="InterPro" id="IPR009263">
    <property type="entry name" value="SERTA_dom"/>
</dbReference>
<gene>
    <name evidence="3" type="primary">LOC106462321</name>
</gene>
<dbReference type="Pfam" id="PF06031">
    <property type="entry name" value="SERTA"/>
    <property type="match status" value="1"/>
</dbReference>
<evidence type="ECO:0000259" key="1">
    <source>
        <dbReference type="PROSITE" id="PS51053"/>
    </source>
</evidence>
<dbReference type="GeneID" id="106462321"/>
<accession>A0ABM1B9Q9</accession>
<sequence>MGLDVQSNCCFNLYKVTQTINVDADDMLCDSRARGIKRKYGDDKECELPSSLYLTQRQEVFSISLCKRNKLLHTLSLRQSVLICNTLRKIQREFDQEGIEINCASNGHFIMSSVNPQIMTLDPPPIPSQTKLGCCPQKFSENTDYHEIEPNLLQTCPTDTSQPKAYSVNSYSLKSTLLTAYQNKPPSQAEEQLTRKLHDSSLVNSSLPKTCTTTTTVEIVQRQNGNTSAEECDRYLTEFDTPSGRITPFVKTLHSSSAVWNDDNDGLRSLNWSSVLNCNSSSTSAAISTLTTEEELGDDCRCVHSSASSESSGVFETSLHTLLPATCSPTSELSLNFSHLTLPSCSSPDSNSGSTSSSNSGYEIFGDIDMSLYDFDLYSPLSTPNVKLAPVSAEELMTSLT</sequence>
<dbReference type="PANTHER" id="PTHR16277">
    <property type="entry name" value="CELL DIVISION CYCLE ASSOCIATED PROTEIN 4/SERTA DOMAIN-CONTAINING PROTEIN 2"/>
    <property type="match status" value="1"/>
</dbReference>
<keyword evidence="2" id="KW-1185">Reference proteome</keyword>
<feature type="domain" description="SERTA" evidence="1">
    <location>
        <begin position="53"/>
        <end position="98"/>
    </location>
</feature>
<evidence type="ECO:0000313" key="2">
    <source>
        <dbReference type="Proteomes" id="UP000694941"/>
    </source>
</evidence>
<dbReference type="Proteomes" id="UP000694941">
    <property type="component" value="Unplaced"/>
</dbReference>
<dbReference type="PANTHER" id="PTHR16277:SF7">
    <property type="entry name" value="RE12330P"/>
    <property type="match status" value="1"/>
</dbReference>
<reference evidence="3" key="1">
    <citation type="submission" date="2025-08" db="UniProtKB">
        <authorList>
            <consortium name="RefSeq"/>
        </authorList>
    </citation>
    <scope>IDENTIFICATION</scope>
    <source>
        <tissue evidence="3">Muscle</tissue>
    </source>
</reference>
<dbReference type="RefSeq" id="XP_013777680.1">
    <property type="nucleotide sequence ID" value="XM_013922226.2"/>
</dbReference>
<proteinExistence type="predicted"/>
<dbReference type="PROSITE" id="PS51053">
    <property type="entry name" value="SERTA"/>
    <property type="match status" value="1"/>
</dbReference>
<evidence type="ECO:0000313" key="3">
    <source>
        <dbReference type="RefSeq" id="XP_013777680.1"/>
    </source>
</evidence>
<organism evidence="2 3">
    <name type="scientific">Limulus polyphemus</name>
    <name type="common">Atlantic horseshoe crab</name>
    <dbReference type="NCBI Taxonomy" id="6850"/>
    <lineage>
        <taxon>Eukaryota</taxon>
        <taxon>Metazoa</taxon>
        <taxon>Ecdysozoa</taxon>
        <taxon>Arthropoda</taxon>
        <taxon>Chelicerata</taxon>
        <taxon>Merostomata</taxon>
        <taxon>Xiphosura</taxon>
        <taxon>Limulidae</taxon>
        <taxon>Limulus</taxon>
    </lineage>
</organism>
<dbReference type="InterPro" id="IPR052262">
    <property type="entry name" value="E2F-SERTA_domain_protein"/>
</dbReference>
<name>A0ABM1B9Q9_LIMPO</name>